<organism evidence="6">
    <name type="scientific">Micromonas pusilla (strain CCMP1545)</name>
    <name type="common">Picoplanktonic green alga</name>
    <dbReference type="NCBI Taxonomy" id="564608"/>
    <lineage>
        <taxon>Eukaryota</taxon>
        <taxon>Viridiplantae</taxon>
        <taxon>Chlorophyta</taxon>
        <taxon>Mamiellophyceae</taxon>
        <taxon>Mamiellales</taxon>
        <taxon>Mamiellaceae</taxon>
        <taxon>Micromonas</taxon>
    </lineage>
</organism>
<gene>
    <name evidence="5" type="ORF">MICPUCDRAFT_62870</name>
</gene>
<feature type="compositionally biased region" description="Low complexity" evidence="4">
    <location>
        <begin position="233"/>
        <end position="245"/>
    </location>
</feature>
<accession>C1N0L2</accession>
<reference evidence="5 6" key="1">
    <citation type="journal article" date="2009" name="Science">
        <title>Green evolution and dynamic adaptations revealed by genomes of the marine picoeukaryotes Micromonas.</title>
        <authorList>
            <person name="Worden A.Z."/>
            <person name="Lee J.H."/>
            <person name="Mock T."/>
            <person name="Rouze P."/>
            <person name="Simmons M.P."/>
            <person name="Aerts A.L."/>
            <person name="Allen A.E."/>
            <person name="Cuvelier M.L."/>
            <person name="Derelle E."/>
            <person name="Everett M.V."/>
            <person name="Foulon E."/>
            <person name="Grimwood J."/>
            <person name="Gundlach H."/>
            <person name="Henrissat B."/>
            <person name="Napoli C."/>
            <person name="McDonald S.M."/>
            <person name="Parker M.S."/>
            <person name="Rombauts S."/>
            <person name="Salamov A."/>
            <person name="Von Dassow P."/>
            <person name="Badger J.H."/>
            <person name="Coutinho P.M."/>
            <person name="Demir E."/>
            <person name="Dubchak I."/>
            <person name="Gentemann C."/>
            <person name="Eikrem W."/>
            <person name="Gready J.E."/>
            <person name="John U."/>
            <person name="Lanier W."/>
            <person name="Lindquist E.A."/>
            <person name="Lucas S."/>
            <person name="Mayer K.F."/>
            <person name="Moreau H."/>
            <person name="Not F."/>
            <person name="Otillar R."/>
            <person name="Panaud O."/>
            <person name="Pangilinan J."/>
            <person name="Paulsen I."/>
            <person name="Piegu B."/>
            <person name="Poliakov A."/>
            <person name="Robbens S."/>
            <person name="Schmutz J."/>
            <person name="Toulza E."/>
            <person name="Wyss T."/>
            <person name="Zelensky A."/>
            <person name="Zhou K."/>
            <person name="Armbrust E.V."/>
            <person name="Bhattacharya D."/>
            <person name="Goodenough U.W."/>
            <person name="Van de Peer Y."/>
            <person name="Grigoriev I.V."/>
        </authorList>
    </citation>
    <scope>NUCLEOTIDE SEQUENCE [LARGE SCALE GENOMIC DNA]</scope>
    <source>
        <strain evidence="5 6">CCMP1545</strain>
    </source>
</reference>
<dbReference type="AlphaFoldDB" id="C1N0L2"/>
<dbReference type="Pfam" id="PF07719">
    <property type="entry name" value="TPR_2"/>
    <property type="match status" value="1"/>
</dbReference>
<keyword evidence="1" id="KW-0677">Repeat</keyword>
<dbReference type="RefSeq" id="XP_003061661.1">
    <property type="nucleotide sequence ID" value="XM_003061615.1"/>
</dbReference>
<feature type="region of interest" description="Disordered" evidence="4">
    <location>
        <begin position="1"/>
        <end position="42"/>
    </location>
</feature>
<dbReference type="InterPro" id="IPR019734">
    <property type="entry name" value="TPR_rpt"/>
</dbReference>
<dbReference type="SMART" id="SM00028">
    <property type="entry name" value="TPR"/>
    <property type="match status" value="2"/>
</dbReference>
<evidence type="ECO:0000313" key="6">
    <source>
        <dbReference type="Proteomes" id="UP000001876"/>
    </source>
</evidence>
<feature type="compositionally biased region" description="Basic and acidic residues" evidence="4">
    <location>
        <begin position="188"/>
        <end position="197"/>
    </location>
</feature>
<evidence type="ECO:0000256" key="1">
    <source>
        <dbReference type="ARBA" id="ARBA00022737"/>
    </source>
</evidence>
<dbReference type="InterPro" id="IPR013105">
    <property type="entry name" value="TPR_2"/>
</dbReference>
<dbReference type="EMBL" id="GG663744">
    <property type="protein sequence ID" value="EEH54291.1"/>
    <property type="molecule type" value="Genomic_DNA"/>
</dbReference>
<dbReference type="PROSITE" id="PS50005">
    <property type="entry name" value="TPR"/>
    <property type="match status" value="1"/>
</dbReference>
<keyword evidence="6" id="KW-1185">Reference proteome</keyword>
<feature type="repeat" description="TPR" evidence="3">
    <location>
        <begin position="144"/>
        <end position="177"/>
    </location>
</feature>
<dbReference type="eggNOG" id="KOG0543">
    <property type="taxonomic scope" value="Eukaryota"/>
</dbReference>
<feature type="region of interest" description="Disordered" evidence="4">
    <location>
        <begin position="188"/>
        <end position="245"/>
    </location>
</feature>
<dbReference type="InterPro" id="IPR011990">
    <property type="entry name" value="TPR-like_helical_dom_sf"/>
</dbReference>
<dbReference type="SUPFAM" id="SSF48452">
    <property type="entry name" value="TPR-like"/>
    <property type="match status" value="1"/>
</dbReference>
<dbReference type="Proteomes" id="UP000001876">
    <property type="component" value="Unassembled WGS sequence"/>
</dbReference>
<name>C1N0L2_MICPC</name>
<dbReference type="PANTHER" id="PTHR48313">
    <property type="entry name" value="TPR_REGION DOMAIN-CONTAINING PROTEIN"/>
    <property type="match status" value="1"/>
</dbReference>
<proteinExistence type="predicted"/>
<evidence type="ECO:0000313" key="5">
    <source>
        <dbReference type="EMBL" id="EEH54291.1"/>
    </source>
</evidence>
<dbReference type="STRING" id="564608.C1N0L2"/>
<evidence type="ECO:0000256" key="2">
    <source>
        <dbReference type="ARBA" id="ARBA00022803"/>
    </source>
</evidence>
<dbReference type="PANTHER" id="PTHR48313:SF1">
    <property type="entry name" value="OUTER ENVELOPE PROTEIN 61"/>
    <property type="match status" value="1"/>
</dbReference>
<evidence type="ECO:0000256" key="3">
    <source>
        <dbReference type="PROSITE-ProRule" id="PRU00339"/>
    </source>
</evidence>
<dbReference type="OMA" id="KRPIDWA"/>
<dbReference type="OrthoDB" id="245563at2759"/>
<evidence type="ECO:0000256" key="4">
    <source>
        <dbReference type="SAM" id="MobiDB-lite"/>
    </source>
</evidence>
<sequence>MQRMAASMGGPGAMPPGAADQFKNMSADDLKRASEELKDMDPETLKSTMNAAQSQMQGQQDYVMRGAEQLKRDGNKLVGEEKFTDAIEKYMRVKNNLQDIQTPAARALRTSCMLNMSLCFNKTKRYNSAVSECTEVLLGDGRSLKAYYRRGQAHYAKGELARAVKDLRRAVKLAPGDETVAAECAKAESDMKEKGVVDEDDGACPAFEGPDPSSAPPATANPGGSGSFPGMPPGTSQAQMDQAMKMMKDPAAMSKAAEMMENMSEEQLEEMQKMAGAPKLDPGMAKQAAAMMKNMDPEAMSGMMEMAAKMREGGGMPGGGPSLGPDGQPTPEMMAAMTEQMKDPKMQEAMSSMMKNITPDQLKEMTKASGINMTDEQAEQTAKMMQSISPETMARMMKVGSFFQGTFARFRRTYQARSIHWSSYDRVRVVNADP</sequence>
<feature type="compositionally biased region" description="Basic and acidic residues" evidence="4">
    <location>
        <begin position="26"/>
        <end position="42"/>
    </location>
</feature>
<keyword evidence="2 3" id="KW-0802">TPR repeat</keyword>
<dbReference type="Gene3D" id="1.25.40.10">
    <property type="entry name" value="Tetratricopeptide repeat domain"/>
    <property type="match status" value="1"/>
</dbReference>
<dbReference type="PROSITE" id="PS50293">
    <property type="entry name" value="TPR_REGION"/>
    <property type="match status" value="1"/>
</dbReference>
<dbReference type="GeneID" id="9687100"/>
<dbReference type="KEGG" id="mpp:MICPUCDRAFT_62870"/>
<protein>
    <submittedName>
        <fullName evidence="5">Predicted protein</fullName>
    </submittedName>
</protein>